<dbReference type="STRING" id="52441.SAMN05216302_1001278"/>
<dbReference type="Proteomes" id="UP000199533">
    <property type="component" value="Unassembled WGS sequence"/>
</dbReference>
<evidence type="ECO:0000313" key="2">
    <source>
        <dbReference type="Proteomes" id="UP000199533"/>
    </source>
</evidence>
<dbReference type="AlphaFoldDB" id="A0A1I3XG84"/>
<organism evidence="1 2">
    <name type="scientific">Nitrosomonas aestuarii</name>
    <dbReference type="NCBI Taxonomy" id="52441"/>
    <lineage>
        <taxon>Bacteria</taxon>
        <taxon>Pseudomonadati</taxon>
        <taxon>Pseudomonadota</taxon>
        <taxon>Betaproteobacteria</taxon>
        <taxon>Nitrosomonadales</taxon>
        <taxon>Nitrosomonadaceae</taxon>
        <taxon>Nitrosomonas</taxon>
    </lineage>
</organism>
<evidence type="ECO:0008006" key="3">
    <source>
        <dbReference type="Google" id="ProtNLM"/>
    </source>
</evidence>
<proteinExistence type="predicted"/>
<dbReference type="EMBL" id="FOSP01000001">
    <property type="protein sequence ID" value="SFK18554.1"/>
    <property type="molecule type" value="Genomic_DNA"/>
</dbReference>
<keyword evidence="2" id="KW-1185">Reference proteome</keyword>
<name>A0A1I3XG84_9PROT</name>
<evidence type="ECO:0000313" key="1">
    <source>
        <dbReference type="EMBL" id="SFK18554.1"/>
    </source>
</evidence>
<reference evidence="2" key="1">
    <citation type="submission" date="2016-10" db="EMBL/GenBank/DDBJ databases">
        <authorList>
            <person name="Varghese N."/>
            <person name="Submissions S."/>
        </authorList>
    </citation>
    <scope>NUCLEOTIDE SEQUENCE [LARGE SCALE GENOMIC DNA]</scope>
    <source>
        <strain evidence="2">Nm69</strain>
    </source>
</reference>
<dbReference type="InterPro" id="IPR022224">
    <property type="entry name" value="DUF3750"/>
</dbReference>
<sequence length="267" mass="29664">MLSGFELFSFKPIPNKMRLLFDQRLLLAAAFTVFICIAVIPTDAAGSWRTASRASVGIAPDPALTHEAVVQVYGARAYSWRGYLGIHTWIAVKPAHADNYTIYEVLGWRQRKRLPVLTIYEQIPDRRWFGNIPVILADKRGEGVDDLIARIDQAAQNYPYARQYTLWPGPNSNTFTAWISRAVPELELNLPATAIGKDYLGYRLFATPPSGSGFQFSVFGLLGVVISNVEGLEFNFLGLTFGIASDPWAVKLPIVGSIQLTSWHSSN</sequence>
<gene>
    <name evidence="1" type="ORF">SAMN05216302_1001278</name>
</gene>
<accession>A0A1I3XG84</accession>
<protein>
    <recommendedName>
        <fullName evidence="3">DUF3750 domain-containing protein</fullName>
    </recommendedName>
</protein>
<dbReference type="Pfam" id="PF12570">
    <property type="entry name" value="DUF3750"/>
    <property type="match status" value="1"/>
</dbReference>